<evidence type="ECO:0000313" key="4">
    <source>
        <dbReference type="Proteomes" id="UP000283683"/>
    </source>
</evidence>
<sequence>MGFDINNFLNAESKKEVKSDWKPVKLSVHKLRPAAGKENFYHMDDKEIEETARTIELVGIQQYPVVKPIPGTDEYEIIAGHKRRLAILKLIAEGKTEYEMIPCKIETAEDSIKNRLILIFTNSTQRERTDYEKMQEIKEVRQLLEEWQKDNKIPGKMQNVIADFLGTNKTKIGTLEHIDSKLIEPFKAEFAAGKISTNAANEIAGLDEAAQQVLYDTYKETGSLTAKEVKTVKEPEKPQEQTTEQPKEAETKETPKEPEKAGNEAQDEPQQHITTEPETKITYNAPAPDNTDRASLIINGKINMNKEYNGMRIMYFMEAVLSPDLFDSNFWKGWKENTGAKWEYIADYAGLNTPFVFKGSKPEQCTAVLTNEGLEVARLKAGQQALLIYDDLAELIDLMIYTKVIEITEIESDLKYWANRTAKELVSVSNYLTESEIYILQDLMMKCKERAGK</sequence>
<dbReference type="Gene3D" id="1.10.10.2830">
    <property type="match status" value="1"/>
</dbReference>
<dbReference type="RefSeq" id="WP_118327287.1">
    <property type="nucleotide sequence ID" value="NZ_QSAZ01000019.1"/>
</dbReference>
<proteinExistence type="predicted"/>
<dbReference type="InterPro" id="IPR050336">
    <property type="entry name" value="Chromosome_partition/occlusion"/>
</dbReference>
<gene>
    <name evidence="3" type="ORF">DWV45_14585</name>
</gene>
<dbReference type="Gene3D" id="3.90.1530.10">
    <property type="entry name" value="Conserved hypothetical protein from pyrococcus furiosus pfu- 392566-001, ParB domain"/>
    <property type="match status" value="1"/>
</dbReference>
<evidence type="ECO:0000313" key="3">
    <source>
        <dbReference type="EMBL" id="RGW85150.1"/>
    </source>
</evidence>
<feature type="region of interest" description="Disordered" evidence="1">
    <location>
        <begin position="226"/>
        <end position="292"/>
    </location>
</feature>
<organism evidence="3 4">
    <name type="scientific">Agathobacter rectalis</name>
    <dbReference type="NCBI Taxonomy" id="39491"/>
    <lineage>
        <taxon>Bacteria</taxon>
        <taxon>Bacillati</taxon>
        <taxon>Bacillota</taxon>
        <taxon>Clostridia</taxon>
        <taxon>Lachnospirales</taxon>
        <taxon>Lachnospiraceae</taxon>
        <taxon>Agathobacter</taxon>
    </lineage>
</organism>
<dbReference type="SUPFAM" id="SSF110849">
    <property type="entry name" value="ParB/Sulfiredoxin"/>
    <property type="match status" value="1"/>
</dbReference>
<dbReference type="Proteomes" id="UP000283683">
    <property type="component" value="Unassembled WGS sequence"/>
</dbReference>
<protein>
    <recommendedName>
        <fullName evidence="2">ParB-like N-terminal domain-containing protein</fullName>
    </recommendedName>
</protein>
<dbReference type="PANTHER" id="PTHR33375">
    <property type="entry name" value="CHROMOSOME-PARTITIONING PROTEIN PARB-RELATED"/>
    <property type="match status" value="1"/>
</dbReference>
<accession>A0A413DGQ6</accession>
<evidence type="ECO:0000259" key="2">
    <source>
        <dbReference type="Pfam" id="PF02195"/>
    </source>
</evidence>
<evidence type="ECO:0000256" key="1">
    <source>
        <dbReference type="SAM" id="MobiDB-lite"/>
    </source>
</evidence>
<feature type="compositionally biased region" description="Basic and acidic residues" evidence="1">
    <location>
        <begin position="227"/>
        <end position="262"/>
    </location>
</feature>
<dbReference type="PANTHER" id="PTHR33375:SF1">
    <property type="entry name" value="CHROMOSOME-PARTITIONING PROTEIN PARB-RELATED"/>
    <property type="match status" value="1"/>
</dbReference>
<dbReference type="GO" id="GO:0007059">
    <property type="term" value="P:chromosome segregation"/>
    <property type="evidence" value="ECO:0007669"/>
    <property type="project" value="TreeGrafter"/>
</dbReference>
<dbReference type="GO" id="GO:0005694">
    <property type="term" value="C:chromosome"/>
    <property type="evidence" value="ECO:0007669"/>
    <property type="project" value="TreeGrafter"/>
</dbReference>
<dbReference type="Pfam" id="PF02195">
    <property type="entry name" value="ParB_N"/>
    <property type="match status" value="1"/>
</dbReference>
<feature type="domain" description="ParB-like N-terminal" evidence="2">
    <location>
        <begin position="41"/>
        <end position="118"/>
    </location>
</feature>
<name>A0A413DGQ6_9FIRM</name>
<dbReference type="InterPro" id="IPR003115">
    <property type="entry name" value="ParB_N"/>
</dbReference>
<reference evidence="3 4" key="1">
    <citation type="submission" date="2018-08" db="EMBL/GenBank/DDBJ databases">
        <title>A genome reference for cultivated species of the human gut microbiota.</title>
        <authorList>
            <person name="Zou Y."/>
            <person name="Xue W."/>
            <person name="Luo G."/>
        </authorList>
    </citation>
    <scope>NUCLEOTIDE SEQUENCE [LARGE SCALE GENOMIC DNA]</scope>
    <source>
        <strain evidence="3 4">AF06-19</strain>
    </source>
</reference>
<comment type="caution">
    <text evidence="3">The sequence shown here is derived from an EMBL/GenBank/DDBJ whole genome shotgun (WGS) entry which is preliminary data.</text>
</comment>
<dbReference type="AlphaFoldDB" id="A0A413DGQ6"/>
<dbReference type="InterPro" id="IPR036086">
    <property type="entry name" value="ParB/Sulfiredoxin_sf"/>
</dbReference>
<dbReference type="EMBL" id="QSAZ01000019">
    <property type="protein sequence ID" value="RGW85150.1"/>
    <property type="molecule type" value="Genomic_DNA"/>
</dbReference>